<evidence type="ECO:0000256" key="1">
    <source>
        <dbReference type="SAM" id="SignalP"/>
    </source>
</evidence>
<evidence type="ECO:0000313" key="3">
    <source>
        <dbReference type="Proteomes" id="UP000530928"/>
    </source>
</evidence>
<dbReference type="AlphaFoldDB" id="A0A7W0HSF4"/>
<organism evidence="2 3">
    <name type="scientific">Nonomuraea soli</name>
    <dbReference type="NCBI Taxonomy" id="1032476"/>
    <lineage>
        <taxon>Bacteria</taxon>
        <taxon>Bacillati</taxon>
        <taxon>Actinomycetota</taxon>
        <taxon>Actinomycetes</taxon>
        <taxon>Streptosporangiales</taxon>
        <taxon>Streptosporangiaceae</taxon>
        <taxon>Nonomuraea</taxon>
    </lineage>
</organism>
<reference evidence="2 3" key="1">
    <citation type="submission" date="2020-07" db="EMBL/GenBank/DDBJ databases">
        <title>Genomic Encyclopedia of Type Strains, Phase IV (KMG-IV): sequencing the most valuable type-strain genomes for metagenomic binning, comparative biology and taxonomic classification.</title>
        <authorList>
            <person name="Goeker M."/>
        </authorList>
    </citation>
    <scope>NUCLEOTIDE SEQUENCE [LARGE SCALE GENOMIC DNA]</scope>
    <source>
        <strain evidence="2 3">DSM 45533</strain>
    </source>
</reference>
<gene>
    <name evidence="2" type="ORF">HNR30_004952</name>
</gene>
<comment type="caution">
    <text evidence="2">The sequence shown here is derived from an EMBL/GenBank/DDBJ whole genome shotgun (WGS) entry which is preliminary data.</text>
</comment>
<feature type="signal peptide" evidence="1">
    <location>
        <begin position="1"/>
        <end position="23"/>
    </location>
</feature>
<evidence type="ECO:0000313" key="2">
    <source>
        <dbReference type="EMBL" id="MBA2893591.1"/>
    </source>
</evidence>
<dbReference type="PROSITE" id="PS51257">
    <property type="entry name" value="PROKAR_LIPOPROTEIN"/>
    <property type="match status" value="1"/>
</dbReference>
<dbReference type="Proteomes" id="UP000530928">
    <property type="component" value="Unassembled WGS sequence"/>
</dbReference>
<keyword evidence="3" id="KW-1185">Reference proteome</keyword>
<keyword evidence="1" id="KW-0732">Signal</keyword>
<feature type="chain" id="PRO_5038469149" description="Small secreted protein" evidence="1">
    <location>
        <begin position="24"/>
        <end position="121"/>
    </location>
</feature>
<protein>
    <recommendedName>
        <fullName evidence="4">Small secreted protein</fullName>
    </recommendedName>
</protein>
<accession>A0A7W0HSF4</accession>
<dbReference type="RefSeq" id="WP_181612391.1">
    <property type="nucleotide sequence ID" value="NZ_BAABAM010000005.1"/>
</dbReference>
<proteinExistence type="predicted"/>
<sequence length="121" mass="11888">MKTKIGVGLAGLVLIGLTTSCGAVGQAVDCNAAVTEANKIVTTWSGSVASIATDPAAFEKSTKEAASQLKTLAGKYDGDLAGGINDLAAIVESVDASNPAGMADIATKSQSAQTKLAAACS</sequence>
<evidence type="ECO:0008006" key="4">
    <source>
        <dbReference type="Google" id="ProtNLM"/>
    </source>
</evidence>
<dbReference type="EMBL" id="JACDUR010000005">
    <property type="protein sequence ID" value="MBA2893591.1"/>
    <property type="molecule type" value="Genomic_DNA"/>
</dbReference>
<name>A0A7W0HSF4_9ACTN</name>